<dbReference type="EnsemblPlants" id="OPUNC11G14070.1">
    <property type="protein sequence ID" value="OPUNC11G14070.1"/>
    <property type="gene ID" value="OPUNC11G14070"/>
</dbReference>
<keyword evidence="3" id="KW-1185">Reference proteome</keyword>
<evidence type="ECO:0000313" key="2">
    <source>
        <dbReference type="EnsemblPlants" id="OPUNC11G14070.1"/>
    </source>
</evidence>
<evidence type="ECO:0000256" key="1">
    <source>
        <dbReference type="SAM" id="MobiDB-lite"/>
    </source>
</evidence>
<feature type="region of interest" description="Disordered" evidence="1">
    <location>
        <begin position="20"/>
        <end position="41"/>
    </location>
</feature>
<evidence type="ECO:0000313" key="3">
    <source>
        <dbReference type="Proteomes" id="UP000026962"/>
    </source>
</evidence>
<reference evidence="2" key="2">
    <citation type="submission" date="2018-05" db="EMBL/GenBank/DDBJ databases">
        <title>OpunRS2 (Oryza punctata Reference Sequence Version 2).</title>
        <authorList>
            <person name="Zhang J."/>
            <person name="Kudrna D."/>
            <person name="Lee S."/>
            <person name="Talag J."/>
            <person name="Welchert J."/>
            <person name="Wing R.A."/>
        </authorList>
    </citation>
    <scope>NUCLEOTIDE SEQUENCE [LARGE SCALE GENOMIC DNA]</scope>
</reference>
<proteinExistence type="predicted"/>
<protein>
    <submittedName>
        <fullName evidence="2">Uncharacterized protein</fullName>
    </submittedName>
</protein>
<dbReference type="AlphaFoldDB" id="A0A0E0MGD0"/>
<accession>A0A0E0MGD0</accession>
<reference evidence="2" key="1">
    <citation type="submission" date="2015-04" db="UniProtKB">
        <authorList>
            <consortium name="EnsemblPlants"/>
        </authorList>
    </citation>
    <scope>IDENTIFICATION</scope>
</reference>
<dbReference type="HOGENOM" id="CLU_1920497_0_0_1"/>
<name>A0A0E0MGD0_ORYPU</name>
<organism evidence="2">
    <name type="scientific">Oryza punctata</name>
    <name type="common">Red rice</name>
    <dbReference type="NCBI Taxonomy" id="4537"/>
    <lineage>
        <taxon>Eukaryota</taxon>
        <taxon>Viridiplantae</taxon>
        <taxon>Streptophyta</taxon>
        <taxon>Embryophyta</taxon>
        <taxon>Tracheophyta</taxon>
        <taxon>Spermatophyta</taxon>
        <taxon>Magnoliopsida</taxon>
        <taxon>Liliopsida</taxon>
        <taxon>Poales</taxon>
        <taxon>Poaceae</taxon>
        <taxon>BOP clade</taxon>
        <taxon>Oryzoideae</taxon>
        <taxon>Oryzeae</taxon>
        <taxon>Oryzinae</taxon>
        <taxon>Oryza</taxon>
    </lineage>
</organism>
<sequence>MEIGERRWEAAGLRVELRAPPGPDGAVRARRAGQGQGRDGVGRRWRRRRWWAGVPRASGRRRRRAPLRGAQLPLLLRRPRACTECVNILCPRTGYLFYEGVRRVQWHGGQVAETAKKLGIFVIADDMKCMHI</sequence>
<dbReference type="Gramene" id="OPUNC11G14070.1">
    <property type="protein sequence ID" value="OPUNC11G14070.1"/>
    <property type="gene ID" value="OPUNC11G14070"/>
</dbReference>
<dbReference type="Proteomes" id="UP000026962">
    <property type="component" value="Chromosome 11"/>
</dbReference>